<dbReference type="AlphaFoldDB" id="A0A523BA48"/>
<evidence type="ECO:0000313" key="3">
    <source>
        <dbReference type="Proteomes" id="UP000315399"/>
    </source>
</evidence>
<feature type="transmembrane region" description="Helical" evidence="1">
    <location>
        <begin position="64"/>
        <end position="81"/>
    </location>
</feature>
<dbReference type="EMBL" id="QNVH01000057">
    <property type="protein sequence ID" value="TDA37742.1"/>
    <property type="molecule type" value="Genomic_DNA"/>
</dbReference>
<feature type="transmembrane region" description="Helical" evidence="1">
    <location>
        <begin position="34"/>
        <end position="57"/>
    </location>
</feature>
<keyword evidence="1" id="KW-0812">Transmembrane</keyword>
<dbReference type="Pfam" id="PF07843">
    <property type="entry name" value="DUF1634"/>
    <property type="match status" value="1"/>
</dbReference>
<dbReference type="Proteomes" id="UP000315399">
    <property type="component" value="Unassembled WGS sequence"/>
</dbReference>
<accession>A0A523BA48</accession>
<evidence type="ECO:0000313" key="2">
    <source>
        <dbReference type="EMBL" id="TDA37742.1"/>
    </source>
</evidence>
<sequence>MVSAETTISWVLRVGVLLSATLLASGLFLGENVLWLGVLMLILTPFLRVSFAALYFLLHKDLRFFVITLYVILMLVIGSLLKI</sequence>
<gene>
    <name evidence="2" type="ORF">DSO08_05190</name>
</gene>
<feature type="transmembrane region" description="Helical" evidence="1">
    <location>
        <begin position="7"/>
        <end position="28"/>
    </location>
</feature>
<protein>
    <submittedName>
        <fullName evidence="2">DUF1634 domain-containing protein</fullName>
    </submittedName>
</protein>
<organism evidence="2 3">
    <name type="scientific">Thermoproteota archaeon</name>
    <dbReference type="NCBI Taxonomy" id="2056631"/>
    <lineage>
        <taxon>Archaea</taxon>
        <taxon>Thermoproteota</taxon>
    </lineage>
</organism>
<name>A0A523BA48_9CREN</name>
<reference evidence="2 3" key="1">
    <citation type="journal article" date="2019" name="Nat. Microbiol.">
        <title>Expanding anaerobic alkane metabolism in the domain of Archaea.</title>
        <authorList>
            <person name="Wang Y."/>
            <person name="Wegener G."/>
            <person name="Hou J."/>
            <person name="Wang F."/>
            <person name="Xiao X."/>
        </authorList>
    </citation>
    <scope>NUCLEOTIDE SEQUENCE [LARGE SCALE GENOMIC DNA]</scope>
    <source>
        <strain evidence="2">WYZ-LMO10</strain>
    </source>
</reference>
<keyword evidence="1" id="KW-1133">Transmembrane helix</keyword>
<evidence type="ECO:0000256" key="1">
    <source>
        <dbReference type="SAM" id="Phobius"/>
    </source>
</evidence>
<dbReference type="InterPro" id="IPR012861">
    <property type="entry name" value="DUF1634"/>
</dbReference>
<keyword evidence="1" id="KW-0472">Membrane</keyword>
<proteinExistence type="predicted"/>
<comment type="caution">
    <text evidence="2">The sequence shown here is derived from an EMBL/GenBank/DDBJ whole genome shotgun (WGS) entry which is preliminary data.</text>
</comment>